<evidence type="ECO:0000313" key="1">
    <source>
        <dbReference type="EMBL" id="KAI3845254.1"/>
    </source>
</evidence>
<dbReference type="EMBL" id="JAJJMB010016680">
    <property type="protein sequence ID" value="KAI3845254.1"/>
    <property type="molecule type" value="Genomic_DNA"/>
</dbReference>
<dbReference type="AlphaFoldDB" id="A0AAD4S043"/>
<accession>A0AAD4S043</accession>
<gene>
    <name evidence="1" type="ORF">MKW98_009320</name>
</gene>
<evidence type="ECO:0000313" key="2">
    <source>
        <dbReference type="Proteomes" id="UP001202328"/>
    </source>
</evidence>
<reference evidence="1" key="1">
    <citation type="submission" date="2022-04" db="EMBL/GenBank/DDBJ databases">
        <title>A functionally conserved STORR gene fusion in Papaver species that diverged 16.8 million years ago.</title>
        <authorList>
            <person name="Catania T."/>
        </authorList>
    </citation>
    <scope>NUCLEOTIDE SEQUENCE</scope>
    <source>
        <strain evidence="1">S-188037</strain>
    </source>
</reference>
<keyword evidence="2" id="KW-1185">Reference proteome</keyword>
<feature type="non-terminal residue" evidence="1">
    <location>
        <position position="74"/>
    </location>
</feature>
<proteinExistence type="predicted"/>
<protein>
    <submittedName>
        <fullName evidence="1">Uncharacterized protein</fullName>
    </submittedName>
</protein>
<name>A0AAD4S043_9MAGN</name>
<sequence length="74" mass="8598">EFNNNKNKEKTLCSGGFAARVWISTRFLNSICMTTAWLDYEEIVAEDCRQEYLAVELGKMIMVLLFRRLNGECL</sequence>
<organism evidence="1 2">
    <name type="scientific">Papaver atlanticum</name>
    <dbReference type="NCBI Taxonomy" id="357466"/>
    <lineage>
        <taxon>Eukaryota</taxon>
        <taxon>Viridiplantae</taxon>
        <taxon>Streptophyta</taxon>
        <taxon>Embryophyta</taxon>
        <taxon>Tracheophyta</taxon>
        <taxon>Spermatophyta</taxon>
        <taxon>Magnoliopsida</taxon>
        <taxon>Ranunculales</taxon>
        <taxon>Papaveraceae</taxon>
        <taxon>Papaveroideae</taxon>
        <taxon>Papaver</taxon>
    </lineage>
</organism>
<comment type="caution">
    <text evidence="1">The sequence shown here is derived from an EMBL/GenBank/DDBJ whole genome shotgun (WGS) entry which is preliminary data.</text>
</comment>
<dbReference type="Proteomes" id="UP001202328">
    <property type="component" value="Unassembled WGS sequence"/>
</dbReference>